<dbReference type="Proteomes" id="UP000177746">
    <property type="component" value="Unassembled WGS sequence"/>
</dbReference>
<feature type="domain" description="Carbohydrate kinase PfkB" evidence="3">
    <location>
        <begin position="351"/>
        <end position="493"/>
    </location>
</feature>
<dbReference type="GO" id="GO:0033785">
    <property type="term" value="F:heptose 7-phosphate kinase activity"/>
    <property type="evidence" value="ECO:0007669"/>
    <property type="project" value="TreeGrafter"/>
</dbReference>
<dbReference type="PANTHER" id="PTHR46969:SF1">
    <property type="entry name" value="BIFUNCTIONAL PROTEIN HLDE"/>
    <property type="match status" value="1"/>
</dbReference>
<dbReference type="GO" id="GO:0033786">
    <property type="term" value="F:heptose-1-phosphate adenylyltransferase activity"/>
    <property type="evidence" value="ECO:0007669"/>
    <property type="project" value="TreeGrafter"/>
</dbReference>
<gene>
    <name evidence="5" type="ORF">A2665_01055</name>
</gene>
<evidence type="ECO:0008006" key="7">
    <source>
        <dbReference type="Google" id="ProtNLM"/>
    </source>
</evidence>
<dbReference type="EMBL" id="MHVI01000021">
    <property type="protein sequence ID" value="OHA91064.1"/>
    <property type="molecule type" value="Genomic_DNA"/>
</dbReference>
<dbReference type="AlphaFoldDB" id="A0A1G2T1G7"/>
<keyword evidence="2" id="KW-0119">Carbohydrate metabolism</keyword>
<evidence type="ECO:0000256" key="2">
    <source>
        <dbReference type="ARBA" id="ARBA00023277"/>
    </source>
</evidence>
<dbReference type="InterPro" id="IPR029056">
    <property type="entry name" value="Ribokinase-like"/>
</dbReference>
<dbReference type="PANTHER" id="PTHR46969">
    <property type="entry name" value="BIFUNCTIONAL PROTEIN HLDE"/>
    <property type="match status" value="1"/>
</dbReference>
<sequence>MPEEKIIDLDTLAGVVKNYRKKGKVVVHCHGVFDLMHPGHIMHFESAKKQGDILIVTITQDTHVNKGPGRPVFTEDVRARTIASLSIVDHVAINIYNSGTDVILKIRPDIYVKGDEYKDESKDITGEITRERKAIESVGGRMYFTSEPTFSSSELLNNHFNALPSNVKKFMDKFRKKYNATDITEKLQHLKSLKVLIIGETIVDEYHYCAPMGKSAKESIVASKYLHEESFAGGVLACANHAAGFVKSVKLISILGKENSRKEFILKHLKPLITPRFIYGQAPTIVKRRYVWDPFLIKLFEVVFMDDHLMTGKLEKQVLSVLNKGLPKYDLVIVTDYGHGFFTKNVIAMLAKKSKFLAVNVQTNSANIGFNLITKYPRADYVCIDDPEMRLAHHSRFGEMKNLIRNTAKKMKSKYVTVTRGHLGSLVYSTKSGFAETPILSKEIVDRIGAGDAFLAVTAPCVAAGFPPDLVGFIGNAVGALAVRIVGNRTPVEATPLMKFITTLLK</sequence>
<reference evidence="5 6" key="1">
    <citation type="journal article" date="2016" name="Nat. Commun.">
        <title>Thousands of microbial genomes shed light on interconnected biogeochemical processes in an aquifer system.</title>
        <authorList>
            <person name="Anantharaman K."/>
            <person name="Brown C.T."/>
            <person name="Hug L.A."/>
            <person name="Sharon I."/>
            <person name="Castelle C.J."/>
            <person name="Probst A.J."/>
            <person name="Thomas B.C."/>
            <person name="Singh A."/>
            <person name="Wilkins M.J."/>
            <person name="Karaoz U."/>
            <person name="Brodie E.L."/>
            <person name="Williams K.H."/>
            <person name="Hubbard S.S."/>
            <person name="Banfield J.F."/>
        </authorList>
    </citation>
    <scope>NUCLEOTIDE SEQUENCE [LARGE SCALE GENOMIC DNA]</scope>
</reference>
<dbReference type="SUPFAM" id="SSF52374">
    <property type="entry name" value="Nucleotidylyl transferase"/>
    <property type="match status" value="1"/>
</dbReference>
<dbReference type="InterPro" id="IPR014729">
    <property type="entry name" value="Rossmann-like_a/b/a_fold"/>
</dbReference>
<dbReference type="InterPro" id="IPR004821">
    <property type="entry name" value="Cyt_trans-like"/>
</dbReference>
<name>A0A1G2T1G7_9BACT</name>
<dbReference type="Gene3D" id="3.40.50.620">
    <property type="entry name" value="HUPs"/>
    <property type="match status" value="1"/>
</dbReference>
<dbReference type="GO" id="GO:0005829">
    <property type="term" value="C:cytosol"/>
    <property type="evidence" value="ECO:0007669"/>
    <property type="project" value="TreeGrafter"/>
</dbReference>
<comment type="caution">
    <text evidence="5">The sequence shown here is derived from an EMBL/GenBank/DDBJ whole genome shotgun (WGS) entry which is preliminary data.</text>
</comment>
<feature type="domain" description="Cytidyltransferase-like" evidence="4">
    <location>
        <begin position="30"/>
        <end position="154"/>
    </location>
</feature>
<dbReference type="NCBIfam" id="TIGR00125">
    <property type="entry name" value="cyt_tran_rel"/>
    <property type="match status" value="1"/>
</dbReference>
<evidence type="ECO:0000313" key="5">
    <source>
        <dbReference type="EMBL" id="OHA91064.1"/>
    </source>
</evidence>
<organism evidence="5 6">
    <name type="scientific">Candidatus Zambryskibacteria bacterium RIFCSPHIGHO2_01_FULL_46_30</name>
    <dbReference type="NCBI Taxonomy" id="1802739"/>
    <lineage>
        <taxon>Bacteria</taxon>
        <taxon>Candidatus Zambryskiibacteriota</taxon>
    </lineage>
</organism>
<dbReference type="Pfam" id="PF00294">
    <property type="entry name" value="PfkB"/>
    <property type="match status" value="1"/>
</dbReference>
<proteinExistence type="predicted"/>
<protein>
    <recommendedName>
        <fullName evidence="7">Cytidyltransferase-like domain-containing protein</fullName>
    </recommendedName>
</protein>
<dbReference type="Gene3D" id="3.40.1190.20">
    <property type="match status" value="1"/>
</dbReference>
<accession>A0A1G2T1G7</accession>
<dbReference type="InterPro" id="IPR011611">
    <property type="entry name" value="PfkB_dom"/>
</dbReference>
<dbReference type="Pfam" id="PF01467">
    <property type="entry name" value="CTP_transf_like"/>
    <property type="match status" value="1"/>
</dbReference>
<evidence type="ECO:0000259" key="4">
    <source>
        <dbReference type="Pfam" id="PF01467"/>
    </source>
</evidence>
<evidence type="ECO:0000256" key="1">
    <source>
        <dbReference type="ARBA" id="ARBA00023268"/>
    </source>
</evidence>
<evidence type="ECO:0000313" key="6">
    <source>
        <dbReference type="Proteomes" id="UP000177746"/>
    </source>
</evidence>
<keyword evidence="1" id="KW-0511">Multifunctional enzyme</keyword>
<dbReference type="SUPFAM" id="SSF53613">
    <property type="entry name" value="Ribokinase-like"/>
    <property type="match status" value="1"/>
</dbReference>
<evidence type="ECO:0000259" key="3">
    <source>
        <dbReference type="Pfam" id="PF00294"/>
    </source>
</evidence>